<keyword evidence="1" id="KW-1133">Transmembrane helix</keyword>
<dbReference type="Proteomes" id="UP000215914">
    <property type="component" value="Chromosome 15"/>
</dbReference>
<dbReference type="AlphaFoldDB" id="A0A251S6T7"/>
<evidence type="ECO:0000313" key="3">
    <source>
        <dbReference type="Proteomes" id="UP000215914"/>
    </source>
</evidence>
<proteinExistence type="predicted"/>
<accession>A0A251S6T7</accession>
<evidence type="ECO:0000313" key="2">
    <source>
        <dbReference type="EMBL" id="OTF94557.1"/>
    </source>
</evidence>
<keyword evidence="1" id="KW-0472">Membrane</keyword>
<gene>
    <name evidence="2" type="ORF">HannXRQ_Chr15g0473411</name>
</gene>
<protein>
    <submittedName>
        <fullName evidence="2">Uncharacterized protein</fullName>
    </submittedName>
</protein>
<dbReference type="EMBL" id="CM007904">
    <property type="protein sequence ID" value="OTF94557.1"/>
    <property type="molecule type" value="Genomic_DNA"/>
</dbReference>
<keyword evidence="1" id="KW-0812">Transmembrane</keyword>
<sequence length="65" mass="7675">MKGMVYKFSGPTSKRPFSMVNESVACPSFFSLYHTHTRPLLLHFFIYLFLSFHLLQTSHLIDRHN</sequence>
<reference evidence="3" key="1">
    <citation type="journal article" date="2017" name="Nature">
        <title>The sunflower genome provides insights into oil metabolism, flowering and Asterid evolution.</title>
        <authorList>
            <person name="Badouin H."/>
            <person name="Gouzy J."/>
            <person name="Grassa C.J."/>
            <person name="Murat F."/>
            <person name="Staton S.E."/>
            <person name="Cottret L."/>
            <person name="Lelandais-Briere C."/>
            <person name="Owens G.L."/>
            <person name="Carrere S."/>
            <person name="Mayjonade B."/>
            <person name="Legrand L."/>
            <person name="Gill N."/>
            <person name="Kane N.C."/>
            <person name="Bowers J.E."/>
            <person name="Hubner S."/>
            <person name="Bellec A."/>
            <person name="Berard A."/>
            <person name="Berges H."/>
            <person name="Blanchet N."/>
            <person name="Boniface M.C."/>
            <person name="Brunel D."/>
            <person name="Catrice O."/>
            <person name="Chaidir N."/>
            <person name="Claudel C."/>
            <person name="Donnadieu C."/>
            <person name="Faraut T."/>
            <person name="Fievet G."/>
            <person name="Helmstetter N."/>
            <person name="King M."/>
            <person name="Knapp S.J."/>
            <person name="Lai Z."/>
            <person name="Le Paslier M.C."/>
            <person name="Lippi Y."/>
            <person name="Lorenzon L."/>
            <person name="Mandel J.R."/>
            <person name="Marage G."/>
            <person name="Marchand G."/>
            <person name="Marquand E."/>
            <person name="Bret-Mestries E."/>
            <person name="Morien E."/>
            <person name="Nambeesan S."/>
            <person name="Nguyen T."/>
            <person name="Pegot-Espagnet P."/>
            <person name="Pouilly N."/>
            <person name="Raftis F."/>
            <person name="Sallet E."/>
            <person name="Schiex T."/>
            <person name="Thomas J."/>
            <person name="Vandecasteele C."/>
            <person name="Vares D."/>
            <person name="Vear F."/>
            <person name="Vautrin S."/>
            <person name="Crespi M."/>
            <person name="Mangin B."/>
            <person name="Burke J.M."/>
            <person name="Salse J."/>
            <person name="Munos S."/>
            <person name="Vincourt P."/>
            <person name="Rieseberg L.H."/>
            <person name="Langlade N.B."/>
        </authorList>
    </citation>
    <scope>NUCLEOTIDE SEQUENCE [LARGE SCALE GENOMIC DNA]</scope>
    <source>
        <strain evidence="3">cv. SF193</strain>
    </source>
</reference>
<organism evidence="2 3">
    <name type="scientific">Helianthus annuus</name>
    <name type="common">Common sunflower</name>
    <dbReference type="NCBI Taxonomy" id="4232"/>
    <lineage>
        <taxon>Eukaryota</taxon>
        <taxon>Viridiplantae</taxon>
        <taxon>Streptophyta</taxon>
        <taxon>Embryophyta</taxon>
        <taxon>Tracheophyta</taxon>
        <taxon>Spermatophyta</taxon>
        <taxon>Magnoliopsida</taxon>
        <taxon>eudicotyledons</taxon>
        <taxon>Gunneridae</taxon>
        <taxon>Pentapetalae</taxon>
        <taxon>asterids</taxon>
        <taxon>campanulids</taxon>
        <taxon>Asterales</taxon>
        <taxon>Asteraceae</taxon>
        <taxon>Asteroideae</taxon>
        <taxon>Heliantheae alliance</taxon>
        <taxon>Heliantheae</taxon>
        <taxon>Helianthus</taxon>
    </lineage>
</organism>
<name>A0A251S6T7_HELAN</name>
<evidence type="ECO:0000256" key="1">
    <source>
        <dbReference type="SAM" id="Phobius"/>
    </source>
</evidence>
<keyword evidence="3" id="KW-1185">Reference proteome</keyword>
<feature type="transmembrane region" description="Helical" evidence="1">
    <location>
        <begin position="40"/>
        <end position="61"/>
    </location>
</feature>
<dbReference type="InParanoid" id="A0A251S6T7"/>